<dbReference type="GO" id="GO:0031090">
    <property type="term" value="C:organelle membrane"/>
    <property type="evidence" value="ECO:0007669"/>
    <property type="project" value="UniProtKB-ARBA"/>
</dbReference>
<feature type="transmembrane region" description="Helical" evidence="6">
    <location>
        <begin position="112"/>
        <end position="132"/>
    </location>
</feature>
<keyword evidence="9" id="KW-1185">Reference proteome</keyword>
<keyword evidence="3" id="KW-0029">Amino-acid transport</keyword>
<reference evidence="8" key="1">
    <citation type="journal article" date="2016" name="Nat. Genet.">
        <title>A high-quality carrot genome assembly provides new insights into carotenoid accumulation and asterid genome evolution.</title>
        <authorList>
            <person name="Iorizzo M."/>
            <person name="Ellison S."/>
            <person name="Senalik D."/>
            <person name="Zeng P."/>
            <person name="Satapoomin P."/>
            <person name="Huang J."/>
            <person name="Bowman M."/>
            <person name="Iovene M."/>
            <person name="Sanseverino W."/>
            <person name="Cavagnaro P."/>
            <person name="Yildiz M."/>
            <person name="Macko-Podgorni A."/>
            <person name="Moranska E."/>
            <person name="Grzebelus E."/>
            <person name="Grzebelus D."/>
            <person name="Ashrafi H."/>
            <person name="Zheng Z."/>
            <person name="Cheng S."/>
            <person name="Spooner D."/>
            <person name="Van Deynze A."/>
            <person name="Simon P."/>
        </authorList>
    </citation>
    <scope>NUCLEOTIDE SEQUENCE</scope>
    <source>
        <tissue evidence="8">Leaf</tissue>
    </source>
</reference>
<dbReference type="InterPro" id="IPR013057">
    <property type="entry name" value="AA_transpt_TM"/>
</dbReference>
<accession>A0AAF0WR36</accession>
<feature type="transmembrane region" description="Helical" evidence="6">
    <location>
        <begin position="385"/>
        <end position="408"/>
    </location>
</feature>
<feature type="transmembrane region" description="Helical" evidence="6">
    <location>
        <begin position="274"/>
        <end position="292"/>
    </location>
</feature>
<proteinExistence type="predicted"/>
<evidence type="ECO:0000256" key="4">
    <source>
        <dbReference type="ARBA" id="ARBA00022989"/>
    </source>
</evidence>
<feature type="transmembrane region" description="Helical" evidence="6">
    <location>
        <begin position="62"/>
        <end position="83"/>
    </location>
</feature>
<dbReference type="Proteomes" id="UP000077755">
    <property type="component" value="Chromosome 3"/>
</dbReference>
<feature type="transmembrane region" description="Helical" evidence="6">
    <location>
        <begin position="193"/>
        <end position="214"/>
    </location>
</feature>
<evidence type="ECO:0000256" key="2">
    <source>
        <dbReference type="ARBA" id="ARBA00022692"/>
    </source>
</evidence>
<feature type="transmembrane region" description="Helical" evidence="6">
    <location>
        <begin position="420"/>
        <end position="441"/>
    </location>
</feature>
<evidence type="ECO:0000259" key="7">
    <source>
        <dbReference type="Pfam" id="PF01490"/>
    </source>
</evidence>
<keyword evidence="2 6" id="KW-0812">Transmembrane</keyword>
<dbReference type="Pfam" id="PF01490">
    <property type="entry name" value="Aa_trans"/>
    <property type="match status" value="1"/>
</dbReference>
<evidence type="ECO:0000313" key="9">
    <source>
        <dbReference type="Proteomes" id="UP000077755"/>
    </source>
</evidence>
<sequence>MTSSEKSESGLRVDYRAPLLSRIDDDVPVEKRKGASFAGSVFNLSCSIVGAGIMSLPSTFKLLGIVPGTLLVIIAAFLTEASVEMLLRFSKPGSSFSYGDVMGDAFGTSGKVLLQICIVINNIGAVIIYLIITEDVISGSTSSGIHHAGILEGWFGEFWWTGRAFVLLVLTTFVFIPLICFKRIDSLRFTSAISFVLAVLFIVVLIGVTIYKLIEGSIKTPTWFPEVDSATSFLNLFTAVPVLVCAYLCHFNVHTIENELGDSPRMQAVVRTSLVFCAAVYLTTGFFGFLLFGDSTLSDVLSNFDTNLAVPYSSLINSIVHISYALHIILIFPIIFHPLRLNLDGLLFPSARHFLSHNIRFAFISMGLLAVCLFGAIYIPSIWIAFEFAGATVGVMLLFIFPAAITLRDYHSIATRKDKFLAVVMIIVAVFSNVVAIYSNAHSLLYNSNNS</sequence>
<organism evidence="8 9">
    <name type="scientific">Daucus carota subsp. sativus</name>
    <name type="common">Carrot</name>
    <dbReference type="NCBI Taxonomy" id="79200"/>
    <lineage>
        <taxon>Eukaryota</taxon>
        <taxon>Viridiplantae</taxon>
        <taxon>Streptophyta</taxon>
        <taxon>Embryophyta</taxon>
        <taxon>Tracheophyta</taxon>
        <taxon>Spermatophyta</taxon>
        <taxon>Magnoliopsida</taxon>
        <taxon>eudicotyledons</taxon>
        <taxon>Gunneridae</taxon>
        <taxon>Pentapetalae</taxon>
        <taxon>asterids</taxon>
        <taxon>campanulids</taxon>
        <taxon>Apiales</taxon>
        <taxon>Apiaceae</taxon>
        <taxon>Apioideae</taxon>
        <taxon>Scandiceae</taxon>
        <taxon>Daucinae</taxon>
        <taxon>Daucus</taxon>
        <taxon>Daucus sect. Daucus</taxon>
    </lineage>
</organism>
<keyword evidence="3" id="KW-0813">Transport</keyword>
<protein>
    <recommendedName>
        <fullName evidence="7">Amino acid transporter transmembrane domain-containing protein</fullName>
    </recommendedName>
</protein>
<feature type="domain" description="Amino acid transporter transmembrane" evidence="7">
    <location>
        <begin position="34"/>
        <end position="443"/>
    </location>
</feature>
<name>A0AAF0WR36_DAUCS</name>
<feature type="transmembrane region" description="Helical" evidence="6">
    <location>
        <begin position="357"/>
        <end position="379"/>
    </location>
</feature>
<dbReference type="GO" id="GO:0015179">
    <property type="term" value="F:L-amino acid transmembrane transporter activity"/>
    <property type="evidence" value="ECO:0007669"/>
    <property type="project" value="TreeGrafter"/>
</dbReference>
<evidence type="ECO:0000256" key="3">
    <source>
        <dbReference type="ARBA" id="ARBA00022970"/>
    </source>
</evidence>
<comment type="subcellular location">
    <subcellularLocation>
        <location evidence="1">Membrane</location>
        <topology evidence="1">Multi-pass membrane protein</topology>
    </subcellularLocation>
</comment>
<feature type="transmembrane region" description="Helical" evidence="6">
    <location>
        <begin position="234"/>
        <end position="253"/>
    </location>
</feature>
<evidence type="ECO:0000256" key="1">
    <source>
        <dbReference type="ARBA" id="ARBA00004141"/>
    </source>
</evidence>
<evidence type="ECO:0000256" key="6">
    <source>
        <dbReference type="SAM" id="Phobius"/>
    </source>
</evidence>
<reference evidence="8" key="2">
    <citation type="submission" date="2022-03" db="EMBL/GenBank/DDBJ databases">
        <title>Draft title - Genomic analysis of global carrot germplasm unveils the trajectory of domestication and the origin of high carotenoid orange carrot.</title>
        <authorList>
            <person name="Iorizzo M."/>
            <person name="Ellison S."/>
            <person name="Senalik D."/>
            <person name="Macko-Podgorni A."/>
            <person name="Grzebelus D."/>
            <person name="Bostan H."/>
            <person name="Rolling W."/>
            <person name="Curaba J."/>
            <person name="Simon P."/>
        </authorList>
    </citation>
    <scope>NUCLEOTIDE SEQUENCE</scope>
    <source>
        <tissue evidence="8">Leaf</tissue>
    </source>
</reference>
<gene>
    <name evidence="8" type="ORF">DCAR_0312487</name>
</gene>
<feature type="transmembrane region" description="Helical" evidence="6">
    <location>
        <begin position="158"/>
        <end position="181"/>
    </location>
</feature>
<dbReference type="AlphaFoldDB" id="A0AAF0WR36"/>
<keyword evidence="4 6" id="KW-1133">Transmembrane helix</keyword>
<dbReference type="KEGG" id="dcr:108210373"/>
<feature type="transmembrane region" description="Helical" evidence="6">
    <location>
        <begin position="312"/>
        <end position="336"/>
    </location>
</feature>
<feature type="transmembrane region" description="Helical" evidence="6">
    <location>
        <begin position="37"/>
        <end position="56"/>
    </location>
</feature>
<keyword evidence="5 6" id="KW-0472">Membrane</keyword>
<evidence type="ECO:0000313" key="8">
    <source>
        <dbReference type="EMBL" id="WOG93206.1"/>
    </source>
</evidence>
<evidence type="ECO:0000256" key="5">
    <source>
        <dbReference type="ARBA" id="ARBA00023136"/>
    </source>
</evidence>
<dbReference type="PANTHER" id="PTHR22950:SF553">
    <property type="entry name" value="AMINO ACID TRANSPORTER AVT6A-LIKE"/>
    <property type="match status" value="1"/>
</dbReference>
<dbReference type="PANTHER" id="PTHR22950">
    <property type="entry name" value="AMINO ACID TRANSPORTER"/>
    <property type="match status" value="1"/>
</dbReference>
<dbReference type="EMBL" id="CP093345">
    <property type="protein sequence ID" value="WOG93206.1"/>
    <property type="molecule type" value="Genomic_DNA"/>
</dbReference>